<sequence length="176" mass="19780">MAANQTFNIFPLRCSRYAALRPQFSVDSDGMPLVEVSCPASEDLFLHQLNVTEKIWNDEQLPLNRLPNLKRFCSGINIPIEFTSLRKLDLRECRVLNTSHFSGINIVGESSDVSLDQPQHLFNEKTVVVGGCPKMKMFSGGHSNTPMLHKVVSREGTNEGRWEGSLNGTIQRMFQA</sequence>
<dbReference type="EMBL" id="VEPZ02001734">
    <property type="protein sequence ID" value="KAE8659944.1"/>
    <property type="molecule type" value="Genomic_DNA"/>
</dbReference>
<organism evidence="1 2">
    <name type="scientific">Hibiscus syriacus</name>
    <name type="common">Rose of Sharon</name>
    <dbReference type="NCBI Taxonomy" id="106335"/>
    <lineage>
        <taxon>Eukaryota</taxon>
        <taxon>Viridiplantae</taxon>
        <taxon>Streptophyta</taxon>
        <taxon>Embryophyta</taxon>
        <taxon>Tracheophyta</taxon>
        <taxon>Spermatophyta</taxon>
        <taxon>Magnoliopsida</taxon>
        <taxon>eudicotyledons</taxon>
        <taxon>Gunneridae</taxon>
        <taxon>Pentapetalae</taxon>
        <taxon>rosids</taxon>
        <taxon>malvids</taxon>
        <taxon>Malvales</taxon>
        <taxon>Malvaceae</taxon>
        <taxon>Malvoideae</taxon>
        <taxon>Hibiscus</taxon>
    </lineage>
</organism>
<proteinExistence type="predicted"/>
<gene>
    <name evidence="1" type="ORF">F3Y22_tig00116959pilonHSYRG00049</name>
</gene>
<protein>
    <submittedName>
        <fullName evidence="1">Uncharacterized protein</fullName>
    </submittedName>
</protein>
<accession>A0A6A2XYW5</accession>
<reference evidence="1" key="1">
    <citation type="submission" date="2019-09" db="EMBL/GenBank/DDBJ databases">
        <title>Draft genome information of white flower Hibiscus syriacus.</title>
        <authorList>
            <person name="Kim Y.-M."/>
        </authorList>
    </citation>
    <scope>NUCLEOTIDE SEQUENCE [LARGE SCALE GENOMIC DNA]</scope>
    <source>
        <strain evidence="1">YM2019G1</strain>
    </source>
</reference>
<comment type="caution">
    <text evidence="1">The sequence shown here is derived from an EMBL/GenBank/DDBJ whole genome shotgun (WGS) entry which is preliminary data.</text>
</comment>
<keyword evidence="2" id="KW-1185">Reference proteome</keyword>
<name>A0A6A2XYW5_HIBSY</name>
<dbReference type="AlphaFoldDB" id="A0A6A2XYW5"/>
<evidence type="ECO:0000313" key="2">
    <source>
        <dbReference type="Proteomes" id="UP000436088"/>
    </source>
</evidence>
<evidence type="ECO:0000313" key="1">
    <source>
        <dbReference type="EMBL" id="KAE8659944.1"/>
    </source>
</evidence>
<dbReference type="Proteomes" id="UP000436088">
    <property type="component" value="Unassembled WGS sequence"/>
</dbReference>